<dbReference type="RefSeq" id="WP_106339969.1">
    <property type="nucleotide sequence ID" value="NZ_PVZS01000036.1"/>
</dbReference>
<keyword evidence="2" id="KW-1185">Reference proteome</keyword>
<comment type="caution">
    <text evidence="1">The sequence shown here is derived from an EMBL/GenBank/DDBJ whole genome shotgun (WGS) entry which is preliminary data.</text>
</comment>
<accession>A0A2T1HMG6</accession>
<reference evidence="2" key="1">
    <citation type="submission" date="2018-03" db="EMBL/GenBank/DDBJ databases">
        <authorList>
            <person name="Sun L."/>
            <person name="Liu H."/>
            <person name="Chen W."/>
            <person name="Huang K."/>
            <person name="Liu W."/>
            <person name="Gao X."/>
        </authorList>
    </citation>
    <scope>NUCLEOTIDE SEQUENCE [LARGE SCALE GENOMIC DNA]</scope>
    <source>
        <strain evidence="2">SH9</strain>
    </source>
</reference>
<sequence>MWANWLLTQPGTCRHYLVTLTFDRYHDRRFALDAPADLLPDRVVKADVLAGATRKLSPEEAVKAMCSDVQRWYLRVLSDLLGGRYADYPELQPRTVGWIDEPAVKHASAGRAARMPGEEFPHVHFVMAVREDVAPRGLALADAFEVAHRDGRLAIHWHRLNAAGGLHLTEAYDVPGALDYASKTAKRNAAYREHMLLLPFATPGRPDADQRH</sequence>
<proteinExistence type="predicted"/>
<protein>
    <submittedName>
        <fullName evidence="1">Uncharacterized protein</fullName>
    </submittedName>
</protein>
<name>A0A2T1HMG6_9HYPH</name>
<evidence type="ECO:0000313" key="2">
    <source>
        <dbReference type="Proteomes" id="UP000239772"/>
    </source>
</evidence>
<evidence type="ECO:0000313" key="1">
    <source>
        <dbReference type="EMBL" id="PSC02844.1"/>
    </source>
</evidence>
<dbReference type="AlphaFoldDB" id="A0A2T1HMG6"/>
<dbReference type="EMBL" id="PVZS01000036">
    <property type="protein sequence ID" value="PSC02844.1"/>
    <property type="molecule type" value="Genomic_DNA"/>
</dbReference>
<gene>
    <name evidence="1" type="ORF">SLNSH_21845</name>
</gene>
<organism evidence="1 2">
    <name type="scientific">Alsobacter soli</name>
    <dbReference type="NCBI Taxonomy" id="2109933"/>
    <lineage>
        <taxon>Bacteria</taxon>
        <taxon>Pseudomonadati</taxon>
        <taxon>Pseudomonadota</taxon>
        <taxon>Alphaproteobacteria</taxon>
        <taxon>Hyphomicrobiales</taxon>
        <taxon>Alsobacteraceae</taxon>
        <taxon>Alsobacter</taxon>
    </lineage>
</organism>
<dbReference type="Proteomes" id="UP000239772">
    <property type="component" value="Unassembled WGS sequence"/>
</dbReference>